<evidence type="ECO:0000313" key="5">
    <source>
        <dbReference type="RefSeq" id="XP_018318677.1"/>
    </source>
</evidence>
<reference evidence="3 4" key="1">
    <citation type="submission" date="2025-04" db="UniProtKB">
        <authorList>
            <consortium name="RefSeq"/>
        </authorList>
    </citation>
    <scope>IDENTIFICATION</scope>
    <source>
        <tissue evidence="3 4">Entire body</tissue>
    </source>
</reference>
<feature type="signal peptide" evidence="1">
    <location>
        <begin position="1"/>
        <end position="19"/>
    </location>
</feature>
<dbReference type="KEGG" id="apln:108732399"/>
<feature type="chain" id="PRO_5010817783" evidence="1">
    <location>
        <begin position="20"/>
        <end position="279"/>
    </location>
</feature>
<name>A0A1W4WF94_AGRPL</name>
<evidence type="ECO:0000313" key="4">
    <source>
        <dbReference type="RefSeq" id="XP_018318676.1"/>
    </source>
</evidence>
<keyword evidence="2" id="KW-1185">Reference proteome</keyword>
<dbReference type="RefSeq" id="XP_025835231.1">
    <property type="nucleotide sequence ID" value="XM_025979446.1"/>
</dbReference>
<evidence type="ECO:0000256" key="1">
    <source>
        <dbReference type="SAM" id="SignalP"/>
    </source>
</evidence>
<dbReference type="AlphaFoldDB" id="A0A1W4WF94"/>
<evidence type="ECO:0000313" key="6">
    <source>
        <dbReference type="RefSeq" id="XP_025835231.1"/>
    </source>
</evidence>
<proteinExistence type="predicted"/>
<organism evidence="2 3">
    <name type="scientific">Agrilus planipennis</name>
    <name type="common">Emerald ash borer</name>
    <name type="synonym">Agrilus marcopoli</name>
    <dbReference type="NCBI Taxonomy" id="224129"/>
    <lineage>
        <taxon>Eukaryota</taxon>
        <taxon>Metazoa</taxon>
        <taxon>Ecdysozoa</taxon>
        <taxon>Arthropoda</taxon>
        <taxon>Hexapoda</taxon>
        <taxon>Insecta</taxon>
        <taxon>Pterygota</taxon>
        <taxon>Neoptera</taxon>
        <taxon>Endopterygota</taxon>
        <taxon>Coleoptera</taxon>
        <taxon>Polyphaga</taxon>
        <taxon>Elateriformia</taxon>
        <taxon>Buprestoidea</taxon>
        <taxon>Buprestidae</taxon>
        <taxon>Agrilinae</taxon>
        <taxon>Agrilus</taxon>
    </lineage>
</organism>
<evidence type="ECO:0000313" key="2">
    <source>
        <dbReference type="Proteomes" id="UP000192223"/>
    </source>
</evidence>
<dbReference type="GeneID" id="108732399"/>
<dbReference type="OrthoDB" id="6778388at2759"/>
<gene>
    <name evidence="3 4 5 6" type="primary">LOC108732399</name>
</gene>
<dbReference type="RefSeq" id="XP_018318674.1">
    <property type="nucleotide sequence ID" value="XM_018463172.2"/>
</dbReference>
<dbReference type="RefSeq" id="XP_018318677.1">
    <property type="nucleotide sequence ID" value="XM_018463175.2"/>
</dbReference>
<keyword evidence="1" id="KW-0732">Signal</keyword>
<protein>
    <submittedName>
        <fullName evidence="3 4">Uncharacterized protein LOC108732399</fullName>
    </submittedName>
</protein>
<sequence>MGIISYFTWIAFLLYSVQATGSIEDFDDSFEDFMEKEFENEQDFTHPFRFTDSFPFKRNKFDLGQRIAAEVQRHLSPLKNLQASIQAEVNEKLEPVRALEIMSKMTRGVGGTTVIVYTSPKPTKLLVKNGEIYICTADKIDDAPMCASKKLFSIKDKEDYCYSRTYALGNDNICIANSANAGISVVVFNNKFICHTDNDHEKLVLKISEYKKLCGRNPWDVFFTYYPDKSDPSAVKIPNDNPYVSCTQTKNGGCFFKGDSIYGKNFASMGNNVNIVQTF</sequence>
<dbReference type="Proteomes" id="UP000192223">
    <property type="component" value="Unplaced"/>
</dbReference>
<accession>A0A1W4WF94</accession>
<dbReference type="RefSeq" id="XP_018318676.1">
    <property type="nucleotide sequence ID" value="XM_018463174.2"/>
</dbReference>
<evidence type="ECO:0000313" key="3">
    <source>
        <dbReference type="RefSeq" id="XP_018318674.1"/>
    </source>
</evidence>